<dbReference type="GO" id="GO:0000076">
    <property type="term" value="P:DNA replication checkpoint signaling"/>
    <property type="evidence" value="ECO:0007669"/>
    <property type="project" value="TreeGrafter"/>
</dbReference>
<reference evidence="4" key="1">
    <citation type="submission" date="2021-01" db="EMBL/GenBank/DDBJ databases">
        <title>Adiantum capillus-veneris genome.</title>
        <authorList>
            <person name="Fang Y."/>
            <person name="Liao Q."/>
        </authorList>
    </citation>
    <scope>NUCLEOTIDE SEQUENCE</scope>
    <source>
        <strain evidence="4">H3</strain>
        <tissue evidence="4">Leaf</tissue>
    </source>
</reference>
<proteinExistence type="inferred from homology"/>
<dbReference type="GO" id="GO:0030896">
    <property type="term" value="C:checkpoint clamp complex"/>
    <property type="evidence" value="ECO:0007669"/>
    <property type="project" value="UniProtKB-UniRule"/>
</dbReference>
<evidence type="ECO:0000256" key="2">
    <source>
        <dbReference type="PIRNR" id="PIRNR009303"/>
    </source>
</evidence>
<comment type="caution">
    <text evidence="4">The sequence shown here is derived from an EMBL/GenBank/DDBJ whole genome shotgun (WGS) entry which is preliminary data.</text>
</comment>
<keyword evidence="5" id="KW-1185">Reference proteome</keyword>
<dbReference type="PANTHER" id="PTHR15237:SF0">
    <property type="entry name" value="CELL CYCLE CHECKPOINT CONTROL PROTEIN"/>
    <property type="match status" value="1"/>
</dbReference>
<feature type="compositionally biased region" description="Acidic residues" evidence="3">
    <location>
        <begin position="462"/>
        <end position="472"/>
    </location>
</feature>
<evidence type="ECO:0000256" key="3">
    <source>
        <dbReference type="SAM" id="MobiDB-lite"/>
    </source>
</evidence>
<evidence type="ECO:0008006" key="6">
    <source>
        <dbReference type="Google" id="ProtNLM"/>
    </source>
</evidence>
<gene>
    <name evidence="4" type="ORF">GOP47_0012607</name>
</gene>
<dbReference type="PIRSF" id="PIRSF009303">
    <property type="entry name" value="Cell_cycle_RAD9"/>
    <property type="match status" value="1"/>
</dbReference>
<dbReference type="SUPFAM" id="SSF55979">
    <property type="entry name" value="DNA clamp"/>
    <property type="match status" value="1"/>
</dbReference>
<protein>
    <recommendedName>
        <fullName evidence="6">Cell cycle checkpoint control protein RAD9A</fullName>
    </recommendedName>
</protein>
<dbReference type="InterPro" id="IPR026584">
    <property type="entry name" value="Rad9"/>
</dbReference>
<dbReference type="OrthoDB" id="60092at2759"/>
<comment type="similarity">
    <text evidence="1 2">Belongs to the rad9 family.</text>
</comment>
<dbReference type="GO" id="GO:0006281">
    <property type="term" value="P:DNA repair"/>
    <property type="evidence" value="ECO:0007669"/>
    <property type="project" value="UniProtKB-UniRule"/>
</dbReference>
<feature type="region of interest" description="Disordered" evidence="3">
    <location>
        <begin position="293"/>
        <end position="363"/>
    </location>
</feature>
<feature type="compositionally biased region" description="Polar residues" evidence="3">
    <location>
        <begin position="446"/>
        <end position="459"/>
    </location>
</feature>
<feature type="compositionally biased region" description="Basic and acidic residues" evidence="3">
    <location>
        <begin position="341"/>
        <end position="350"/>
    </location>
</feature>
<dbReference type="Pfam" id="PF04139">
    <property type="entry name" value="Rad9"/>
    <property type="match status" value="1"/>
</dbReference>
<dbReference type="GO" id="GO:0071479">
    <property type="term" value="P:cellular response to ionizing radiation"/>
    <property type="evidence" value="ECO:0007669"/>
    <property type="project" value="TreeGrafter"/>
</dbReference>
<dbReference type="Gene3D" id="3.70.10.10">
    <property type="match status" value="1"/>
</dbReference>
<dbReference type="InterPro" id="IPR046938">
    <property type="entry name" value="DNA_clamp_sf"/>
</dbReference>
<evidence type="ECO:0000313" key="5">
    <source>
        <dbReference type="Proteomes" id="UP000886520"/>
    </source>
</evidence>
<dbReference type="PANTHER" id="PTHR15237">
    <property type="entry name" value="DNA REPAIR PROTEIN RAD9"/>
    <property type="match status" value="1"/>
</dbReference>
<dbReference type="EMBL" id="JABFUD020000012">
    <property type="protein sequence ID" value="KAI5072501.1"/>
    <property type="molecule type" value="Genomic_DNA"/>
</dbReference>
<dbReference type="AlphaFoldDB" id="A0A9D4UR86"/>
<organism evidence="4 5">
    <name type="scientific">Adiantum capillus-veneris</name>
    <name type="common">Maidenhair fern</name>
    <dbReference type="NCBI Taxonomy" id="13818"/>
    <lineage>
        <taxon>Eukaryota</taxon>
        <taxon>Viridiplantae</taxon>
        <taxon>Streptophyta</taxon>
        <taxon>Embryophyta</taxon>
        <taxon>Tracheophyta</taxon>
        <taxon>Polypodiopsida</taxon>
        <taxon>Polypodiidae</taxon>
        <taxon>Polypodiales</taxon>
        <taxon>Pteridineae</taxon>
        <taxon>Pteridaceae</taxon>
        <taxon>Vittarioideae</taxon>
        <taxon>Adiantum</taxon>
    </lineage>
</organism>
<evidence type="ECO:0000256" key="1">
    <source>
        <dbReference type="ARBA" id="ARBA00008494"/>
    </source>
</evidence>
<feature type="region of interest" description="Disordered" evidence="3">
    <location>
        <begin position="393"/>
        <end position="486"/>
    </location>
</feature>
<accession>A0A9D4UR86</accession>
<evidence type="ECO:0000313" key="4">
    <source>
        <dbReference type="EMBL" id="KAI5072501.1"/>
    </source>
</evidence>
<dbReference type="Proteomes" id="UP000886520">
    <property type="component" value="Chromosome 12"/>
</dbReference>
<dbReference type="InterPro" id="IPR007268">
    <property type="entry name" value="Rad9/Ddc1"/>
</dbReference>
<dbReference type="GO" id="GO:0031573">
    <property type="term" value="P:mitotic intra-S DNA damage checkpoint signaling"/>
    <property type="evidence" value="ECO:0007669"/>
    <property type="project" value="TreeGrafter"/>
</dbReference>
<name>A0A9D4UR86_ADICA</name>
<sequence length="486" mass="53533">MECLLAGNQIKAFHRAVTCLARIGNELLIEALPEKLILRTLNSSRSAYLAISFKAQFFDTYRLLVPVAQCGVLLKAVCTVFRLPPTSMERIAIILPDLAATKLQWTLECLHGIRKSYWITCANDPDMQHVVLDRETFPSRLVVKPCDLTRLLGNFQSSLQEITIIATEASPMSSVGSKTSSDGKAVELRSYIDPIKAENNDGALHTQLWIDPSEELQEYVHQGAAVDVTFSLKELKAFLSFCEGSEADMHVFFEKAGKPILLAPRFGLDDSGQVDFDATLVLATMLGSQLREADNEGAELQAGANPTPPSQLRRSTAQAAAGPQTSAQRMQRMSASAQKSAGEHSDHTKIWSEVSGSATKSWDNRDVAREPAYMQDSNDASEEILVGLQRQQLEQPKDNDVANRTPLSPPLSLSVMRMDPHGSPRQTGSDNALGEPEQIMYHDKNITLNRNPGNWLSANTDHDDDDDEDGDDLCVQSTPPQRRGIF</sequence>
<feature type="compositionally biased region" description="Polar residues" evidence="3">
    <location>
        <begin position="310"/>
        <end position="339"/>
    </location>
</feature>